<evidence type="ECO:0000256" key="11">
    <source>
        <dbReference type="SAM" id="Phobius"/>
    </source>
</evidence>
<dbReference type="InterPro" id="IPR050428">
    <property type="entry name" value="TCS_sensor_his_kinase"/>
</dbReference>
<dbReference type="GO" id="GO:0005886">
    <property type="term" value="C:plasma membrane"/>
    <property type="evidence" value="ECO:0007669"/>
    <property type="project" value="TreeGrafter"/>
</dbReference>
<keyword evidence="6 11" id="KW-0812">Transmembrane</keyword>
<dbReference type="Pfam" id="PF00512">
    <property type="entry name" value="HisKA"/>
    <property type="match status" value="1"/>
</dbReference>
<keyword evidence="8 11" id="KW-1133">Transmembrane helix</keyword>
<dbReference type="Gene3D" id="1.10.287.130">
    <property type="match status" value="1"/>
</dbReference>
<dbReference type="Pfam" id="PF00672">
    <property type="entry name" value="HAMP"/>
    <property type="match status" value="1"/>
</dbReference>
<dbReference type="SUPFAM" id="SSF55874">
    <property type="entry name" value="ATPase domain of HSP90 chaperone/DNA topoisomerase II/histidine kinase"/>
    <property type="match status" value="1"/>
</dbReference>
<evidence type="ECO:0000256" key="9">
    <source>
        <dbReference type="ARBA" id="ARBA00023012"/>
    </source>
</evidence>
<name>A0A7W8E609_9BACT</name>
<dbReference type="Proteomes" id="UP000540989">
    <property type="component" value="Unassembled WGS sequence"/>
</dbReference>
<feature type="transmembrane region" description="Helical" evidence="11">
    <location>
        <begin position="12"/>
        <end position="32"/>
    </location>
</feature>
<dbReference type="PROSITE" id="PS50109">
    <property type="entry name" value="HIS_KIN"/>
    <property type="match status" value="1"/>
</dbReference>
<dbReference type="PANTHER" id="PTHR45436">
    <property type="entry name" value="SENSOR HISTIDINE KINASE YKOH"/>
    <property type="match status" value="1"/>
</dbReference>
<keyword evidence="10 11" id="KW-0472">Membrane</keyword>
<organism evidence="14 15">
    <name type="scientific">Granulicella aggregans</name>
    <dbReference type="NCBI Taxonomy" id="474949"/>
    <lineage>
        <taxon>Bacteria</taxon>
        <taxon>Pseudomonadati</taxon>
        <taxon>Acidobacteriota</taxon>
        <taxon>Terriglobia</taxon>
        <taxon>Terriglobales</taxon>
        <taxon>Acidobacteriaceae</taxon>
        <taxon>Granulicella</taxon>
    </lineage>
</organism>
<keyword evidence="5" id="KW-0808">Transferase</keyword>
<dbReference type="GO" id="GO:0000155">
    <property type="term" value="F:phosphorelay sensor kinase activity"/>
    <property type="evidence" value="ECO:0007669"/>
    <property type="project" value="InterPro"/>
</dbReference>
<dbReference type="InterPro" id="IPR036890">
    <property type="entry name" value="HATPase_C_sf"/>
</dbReference>
<dbReference type="InterPro" id="IPR003594">
    <property type="entry name" value="HATPase_dom"/>
</dbReference>
<feature type="transmembrane region" description="Helical" evidence="11">
    <location>
        <begin position="158"/>
        <end position="180"/>
    </location>
</feature>
<evidence type="ECO:0000256" key="6">
    <source>
        <dbReference type="ARBA" id="ARBA00022692"/>
    </source>
</evidence>
<evidence type="ECO:0000313" key="15">
    <source>
        <dbReference type="Proteomes" id="UP000540989"/>
    </source>
</evidence>
<dbReference type="FunFam" id="1.10.287.130:FF:000001">
    <property type="entry name" value="Two-component sensor histidine kinase"/>
    <property type="match status" value="1"/>
</dbReference>
<dbReference type="Gene3D" id="3.30.565.10">
    <property type="entry name" value="Histidine kinase-like ATPase, C-terminal domain"/>
    <property type="match status" value="1"/>
</dbReference>
<evidence type="ECO:0000256" key="7">
    <source>
        <dbReference type="ARBA" id="ARBA00022777"/>
    </source>
</evidence>
<evidence type="ECO:0000259" key="12">
    <source>
        <dbReference type="PROSITE" id="PS50109"/>
    </source>
</evidence>
<comment type="catalytic activity">
    <reaction evidence="1">
        <text>ATP + protein L-histidine = ADP + protein N-phospho-L-histidine.</text>
        <dbReference type="EC" id="2.7.13.3"/>
    </reaction>
</comment>
<evidence type="ECO:0000256" key="2">
    <source>
        <dbReference type="ARBA" id="ARBA00004370"/>
    </source>
</evidence>
<evidence type="ECO:0000256" key="8">
    <source>
        <dbReference type="ARBA" id="ARBA00022989"/>
    </source>
</evidence>
<dbReference type="EMBL" id="JACHIP010000004">
    <property type="protein sequence ID" value="MBB5058745.1"/>
    <property type="molecule type" value="Genomic_DNA"/>
</dbReference>
<dbReference type="SUPFAM" id="SSF158472">
    <property type="entry name" value="HAMP domain-like"/>
    <property type="match status" value="1"/>
</dbReference>
<evidence type="ECO:0000256" key="5">
    <source>
        <dbReference type="ARBA" id="ARBA00022679"/>
    </source>
</evidence>
<dbReference type="InterPro" id="IPR005467">
    <property type="entry name" value="His_kinase_dom"/>
</dbReference>
<dbReference type="SUPFAM" id="SSF47384">
    <property type="entry name" value="Homodimeric domain of signal transducing histidine kinase"/>
    <property type="match status" value="1"/>
</dbReference>
<dbReference type="CDD" id="cd00075">
    <property type="entry name" value="HATPase"/>
    <property type="match status" value="1"/>
</dbReference>
<dbReference type="SMART" id="SM00304">
    <property type="entry name" value="HAMP"/>
    <property type="match status" value="1"/>
</dbReference>
<keyword evidence="9" id="KW-0902">Two-component regulatory system</keyword>
<dbReference type="CDD" id="cd00082">
    <property type="entry name" value="HisKA"/>
    <property type="match status" value="1"/>
</dbReference>
<reference evidence="14 15" key="1">
    <citation type="submission" date="2020-08" db="EMBL/GenBank/DDBJ databases">
        <title>Genomic Encyclopedia of Type Strains, Phase IV (KMG-V): Genome sequencing to study the core and pangenomes of soil and plant-associated prokaryotes.</title>
        <authorList>
            <person name="Whitman W."/>
        </authorList>
    </citation>
    <scope>NUCLEOTIDE SEQUENCE [LARGE SCALE GENOMIC DNA]</scope>
    <source>
        <strain evidence="14 15">M8UP14</strain>
    </source>
</reference>
<dbReference type="InterPro" id="IPR036097">
    <property type="entry name" value="HisK_dim/P_sf"/>
</dbReference>
<keyword evidence="4" id="KW-0597">Phosphoprotein</keyword>
<evidence type="ECO:0000313" key="14">
    <source>
        <dbReference type="EMBL" id="MBB5058745.1"/>
    </source>
</evidence>
<dbReference type="PANTHER" id="PTHR45436:SF5">
    <property type="entry name" value="SENSOR HISTIDINE KINASE TRCS"/>
    <property type="match status" value="1"/>
</dbReference>
<dbReference type="Gene3D" id="6.10.340.10">
    <property type="match status" value="1"/>
</dbReference>
<gene>
    <name evidence="14" type="ORF">HDF16_003459</name>
</gene>
<dbReference type="AlphaFoldDB" id="A0A7W8E609"/>
<evidence type="ECO:0000259" key="13">
    <source>
        <dbReference type="PROSITE" id="PS50885"/>
    </source>
</evidence>
<comment type="subcellular location">
    <subcellularLocation>
        <location evidence="2">Membrane</location>
    </subcellularLocation>
</comment>
<protein>
    <recommendedName>
        <fullName evidence="3">histidine kinase</fullName>
        <ecNumber evidence="3">2.7.13.3</ecNumber>
    </recommendedName>
</protein>
<evidence type="ECO:0000256" key="4">
    <source>
        <dbReference type="ARBA" id="ARBA00022553"/>
    </source>
</evidence>
<dbReference type="InterPro" id="IPR004358">
    <property type="entry name" value="Sig_transdc_His_kin-like_C"/>
</dbReference>
<sequence>MRLSIRALLTLWYATVVALIVFTLGLGVYFSAAWSVRRAIDSDLTSGIDGVTAFLRHKYDQNDIKNLGEELREHSALLPKAKLLRGSDARGVVLYETPDMQLLPILPASADGKYSRRDAVAGGRSFRYFSRICKAGPDFFLIEIGEDETEYALMLRRLACLLTLSIPIAAVLAALCGYWMSERALRPIHRITSTASLIDAQNLQLRLPLRGTNDELDFLSKTLNSMFDRIELAYGRVMQFTADASHELRTPVAVIRANAEYLLMEKPDEERTARGIADILKESEFMTRLVGDLLTLARADRDQLSLEKELFEMEEAFGEIVARSEILAALQEIRIVYQPARRVVAISGYRNDFQRLAVIFIDNAIRYSPRNSQITVATWSTADECGFTVSDHGIGISPDDQDKIFERFYRVDQARTQRDAGTGLGLAIAKEILASHMGRVAVESEVGRGSLFTVSLPRADRDIPQSADKMRPQSSQIDEGSKAFAIRFTLAREEDRLKIDKTSIE</sequence>
<dbReference type="SMART" id="SM00387">
    <property type="entry name" value="HATPase_c"/>
    <property type="match status" value="1"/>
</dbReference>
<evidence type="ECO:0000256" key="10">
    <source>
        <dbReference type="ARBA" id="ARBA00023136"/>
    </source>
</evidence>
<dbReference type="PROSITE" id="PS50885">
    <property type="entry name" value="HAMP"/>
    <property type="match status" value="1"/>
</dbReference>
<feature type="domain" description="HAMP" evidence="13">
    <location>
        <begin position="182"/>
        <end position="235"/>
    </location>
</feature>
<dbReference type="PRINTS" id="PR00344">
    <property type="entry name" value="BCTRLSENSOR"/>
</dbReference>
<dbReference type="EC" id="2.7.13.3" evidence="3"/>
<keyword evidence="7 14" id="KW-0418">Kinase</keyword>
<dbReference type="Pfam" id="PF02518">
    <property type="entry name" value="HATPase_c"/>
    <property type="match status" value="1"/>
</dbReference>
<feature type="domain" description="Histidine kinase" evidence="12">
    <location>
        <begin position="243"/>
        <end position="460"/>
    </location>
</feature>
<comment type="caution">
    <text evidence="14">The sequence shown here is derived from an EMBL/GenBank/DDBJ whole genome shotgun (WGS) entry which is preliminary data.</text>
</comment>
<keyword evidence="15" id="KW-1185">Reference proteome</keyword>
<dbReference type="CDD" id="cd06225">
    <property type="entry name" value="HAMP"/>
    <property type="match status" value="1"/>
</dbReference>
<dbReference type="SMART" id="SM00388">
    <property type="entry name" value="HisKA"/>
    <property type="match status" value="1"/>
</dbReference>
<dbReference type="InterPro" id="IPR003661">
    <property type="entry name" value="HisK_dim/P_dom"/>
</dbReference>
<dbReference type="FunFam" id="3.30.565.10:FF:000006">
    <property type="entry name" value="Sensor histidine kinase WalK"/>
    <property type="match status" value="1"/>
</dbReference>
<evidence type="ECO:0000256" key="1">
    <source>
        <dbReference type="ARBA" id="ARBA00000085"/>
    </source>
</evidence>
<accession>A0A7W8E609</accession>
<dbReference type="RefSeq" id="WP_184218893.1">
    <property type="nucleotide sequence ID" value="NZ_JACHIP010000004.1"/>
</dbReference>
<proteinExistence type="predicted"/>
<evidence type="ECO:0000256" key="3">
    <source>
        <dbReference type="ARBA" id="ARBA00012438"/>
    </source>
</evidence>
<dbReference type="InterPro" id="IPR003660">
    <property type="entry name" value="HAMP_dom"/>
</dbReference>